<comment type="caution">
    <text evidence="1">The sequence shown here is derived from an EMBL/GenBank/DDBJ whole genome shotgun (WGS) entry which is preliminary data.</text>
</comment>
<gene>
    <name evidence="1" type="ORF">KX928_23205</name>
</gene>
<dbReference type="AlphaFoldDB" id="A0A9X1G183"/>
<organism evidence="1 2">
    <name type="scientific">Roseobacter insulae</name>
    <dbReference type="NCBI Taxonomy" id="2859783"/>
    <lineage>
        <taxon>Bacteria</taxon>
        <taxon>Pseudomonadati</taxon>
        <taxon>Pseudomonadota</taxon>
        <taxon>Alphaproteobacteria</taxon>
        <taxon>Rhodobacterales</taxon>
        <taxon>Roseobacteraceae</taxon>
        <taxon>Roseobacter</taxon>
    </lineage>
</organism>
<proteinExistence type="predicted"/>
<protein>
    <submittedName>
        <fullName evidence="1">Uncharacterized protein</fullName>
    </submittedName>
</protein>
<accession>A0A9X1G183</accession>
<reference evidence="1" key="1">
    <citation type="submission" date="2021-07" db="EMBL/GenBank/DDBJ databases">
        <title>Roseobacter insulae sp. nov., isolated from a tidal flat.</title>
        <authorList>
            <person name="Park S."/>
            <person name="Yoon J.-H."/>
        </authorList>
    </citation>
    <scope>NUCLEOTIDE SEQUENCE</scope>
    <source>
        <strain evidence="1">YSTF-M11</strain>
    </source>
</reference>
<evidence type="ECO:0000313" key="2">
    <source>
        <dbReference type="Proteomes" id="UP001138661"/>
    </source>
</evidence>
<name>A0A9X1G183_9RHOB</name>
<dbReference type="Proteomes" id="UP001138661">
    <property type="component" value="Unassembled WGS sequence"/>
</dbReference>
<evidence type="ECO:0000313" key="1">
    <source>
        <dbReference type="EMBL" id="MBW4710708.1"/>
    </source>
</evidence>
<dbReference type="EMBL" id="JAHXDN010000010">
    <property type="protein sequence ID" value="MBW4710708.1"/>
    <property type="molecule type" value="Genomic_DNA"/>
</dbReference>
<sequence>MNQKMKLRIAFREEGTMWNAYCAQPDTMKGAFLIGSIGMGVVRSNPEIKEAFMALMNAAFQTAVLQMTGATVERVDVQPAPAHERGKA</sequence>
<keyword evidence="2" id="KW-1185">Reference proteome</keyword>
<dbReference type="RefSeq" id="WP_219507793.1">
    <property type="nucleotide sequence ID" value="NZ_JAHXDN010000010.1"/>
</dbReference>